<feature type="compositionally biased region" description="Polar residues" evidence="2">
    <location>
        <begin position="833"/>
        <end position="848"/>
    </location>
</feature>
<evidence type="ECO:0000256" key="2">
    <source>
        <dbReference type="SAM" id="MobiDB-lite"/>
    </source>
</evidence>
<feature type="compositionally biased region" description="Acidic residues" evidence="2">
    <location>
        <begin position="1372"/>
        <end position="1385"/>
    </location>
</feature>
<protein>
    <recommendedName>
        <fullName evidence="3">HAUS augmin-like complex subunit 6 N-terminal domain-containing protein</fullName>
    </recommendedName>
</protein>
<dbReference type="PANTHER" id="PTHR16151:SF2">
    <property type="entry name" value="HAUS AUGMIN-LIKE COMPLEX SUBUNIT 6"/>
    <property type="match status" value="1"/>
</dbReference>
<evidence type="ECO:0000256" key="1">
    <source>
        <dbReference type="SAM" id="Coils"/>
    </source>
</evidence>
<feature type="region of interest" description="Disordered" evidence="2">
    <location>
        <begin position="1508"/>
        <end position="1589"/>
    </location>
</feature>
<dbReference type="GO" id="GO:1990498">
    <property type="term" value="C:mitotic spindle microtubule"/>
    <property type="evidence" value="ECO:0007669"/>
    <property type="project" value="TreeGrafter"/>
</dbReference>
<feature type="coiled-coil region" evidence="1">
    <location>
        <begin position="476"/>
        <end position="503"/>
    </location>
</feature>
<feature type="domain" description="HAUS augmin-like complex subunit 6 N-terminal" evidence="3">
    <location>
        <begin position="214"/>
        <end position="332"/>
    </location>
</feature>
<feature type="region of interest" description="Disordered" evidence="2">
    <location>
        <begin position="1064"/>
        <end position="1135"/>
    </location>
</feature>
<feature type="domain" description="HAUS augmin-like complex subunit 6 N-terminal" evidence="3">
    <location>
        <begin position="124"/>
        <end position="179"/>
    </location>
</feature>
<reference evidence="4" key="1">
    <citation type="journal article" date="2020" name="Fungal Divers.">
        <title>Resolving the Mortierellaceae phylogeny through synthesis of multi-gene phylogenetics and phylogenomics.</title>
        <authorList>
            <person name="Vandepol N."/>
            <person name="Liber J."/>
            <person name="Desiro A."/>
            <person name="Na H."/>
            <person name="Kennedy M."/>
            <person name="Barry K."/>
            <person name="Grigoriev I.V."/>
            <person name="Miller A.N."/>
            <person name="O'Donnell K."/>
            <person name="Stajich J.E."/>
            <person name="Bonito G."/>
        </authorList>
    </citation>
    <scope>NUCLEOTIDE SEQUENCE</scope>
    <source>
        <strain evidence="4">NVP60</strain>
    </source>
</reference>
<dbReference type="GO" id="GO:0008017">
    <property type="term" value="F:microtubule binding"/>
    <property type="evidence" value="ECO:0007669"/>
    <property type="project" value="TreeGrafter"/>
</dbReference>
<gene>
    <name evidence="4" type="ORF">BGZ97_001778</name>
</gene>
<feature type="region of interest" description="Disordered" evidence="2">
    <location>
        <begin position="676"/>
        <end position="695"/>
    </location>
</feature>
<dbReference type="InterPro" id="IPR028163">
    <property type="entry name" value="HAUS_6_N"/>
</dbReference>
<evidence type="ECO:0000259" key="3">
    <source>
        <dbReference type="Pfam" id="PF14661"/>
    </source>
</evidence>
<feature type="region of interest" description="Disordered" evidence="2">
    <location>
        <begin position="1182"/>
        <end position="1216"/>
    </location>
</feature>
<dbReference type="PANTHER" id="PTHR16151">
    <property type="entry name" value="HAUS AUGMIN-LIKE COMPLEX SUBUNIT 6"/>
    <property type="match status" value="1"/>
</dbReference>
<feature type="compositionally biased region" description="Polar residues" evidence="2">
    <location>
        <begin position="1078"/>
        <end position="1092"/>
    </location>
</feature>
<feature type="region of interest" description="Disordered" evidence="2">
    <location>
        <begin position="617"/>
        <end position="646"/>
    </location>
</feature>
<evidence type="ECO:0000313" key="4">
    <source>
        <dbReference type="EMBL" id="KAG0303723.1"/>
    </source>
</evidence>
<name>A0A9P6QZW8_9FUNG</name>
<keyword evidence="5" id="KW-1185">Reference proteome</keyword>
<comment type="caution">
    <text evidence="4">The sequence shown here is derived from an EMBL/GenBank/DDBJ whole genome shotgun (WGS) entry which is preliminary data.</text>
</comment>
<organism evidence="4 5">
    <name type="scientific">Linnemannia gamsii</name>
    <dbReference type="NCBI Taxonomy" id="64522"/>
    <lineage>
        <taxon>Eukaryota</taxon>
        <taxon>Fungi</taxon>
        <taxon>Fungi incertae sedis</taxon>
        <taxon>Mucoromycota</taxon>
        <taxon>Mortierellomycotina</taxon>
        <taxon>Mortierellomycetes</taxon>
        <taxon>Mortierellales</taxon>
        <taxon>Mortierellaceae</taxon>
        <taxon>Linnemannia</taxon>
    </lineage>
</organism>
<dbReference type="Proteomes" id="UP000823405">
    <property type="component" value="Unassembled WGS sequence"/>
</dbReference>
<keyword evidence="1" id="KW-0175">Coiled coil</keyword>
<accession>A0A9P6QZW8</accession>
<proteinExistence type="predicted"/>
<feature type="region of interest" description="Disordered" evidence="2">
    <location>
        <begin position="833"/>
        <end position="965"/>
    </location>
</feature>
<feature type="compositionally biased region" description="Polar residues" evidence="2">
    <location>
        <begin position="1044"/>
        <end position="1054"/>
    </location>
</feature>
<feature type="region of interest" description="Disordered" evidence="2">
    <location>
        <begin position="1036"/>
        <end position="1055"/>
    </location>
</feature>
<dbReference type="OrthoDB" id="5575722at2759"/>
<feature type="compositionally biased region" description="Basic and acidic residues" evidence="2">
    <location>
        <begin position="1560"/>
        <end position="1582"/>
    </location>
</feature>
<dbReference type="Pfam" id="PF14661">
    <property type="entry name" value="HAUS6_N"/>
    <property type="match status" value="2"/>
</dbReference>
<dbReference type="GO" id="GO:0070652">
    <property type="term" value="C:HAUS complex"/>
    <property type="evidence" value="ECO:0007669"/>
    <property type="project" value="InterPro"/>
</dbReference>
<feature type="region of interest" description="Disordered" evidence="2">
    <location>
        <begin position="1350"/>
        <end position="1400"/>
    </location>
</feature>
<sequence length="1618" mass="178595">MSTTPPSTGTPPLHYLASPENVRSIFFTNLVLLGVHDYSSVYAHKPESHHHLVETAAATAYHGLNESRFGTSVTSFEPQSMARSVSRPQQRLQQPIIIDSCGYDVSGNARPLELHRHVFVKGHQSTKALEFILWFLFVRLDMSLTRDRFKECWPVLDRHDAREFRNVAFKWLEELRKDGCFGVGHQLTRDYSSATSSNAINITSSSTGGLGLFLPTIRRSYLDESIGERIEQLVLVLSTYVLSTAIKKERQLQEEGNRTLLELISHAPESSQKEARLLEAIDSQIVRQSQSFFRDVEKQKAVRMDWRLKSQEICYRLDTLSRELTNVESERRMFLVHQPHIADRTGLLSLEELRVLEDRWIEKINDQWRPILSFVERHVGRTDVLRTLLDADSGSGASVLDGKRLQKDLPMTLDHLANHDKHSSPSVDMVSILKTWKRSLVQLESRTKQDGNEPEALAAVSRDSLENLSKSHAKQLKAIKGTRTRLESRLNEVTQRVEMLRREKKIQERPYRRLLSAITTTVGQEGDSFGASPPVSKDVRKEADETNGIDKCIPISFSVVDIPSSTRQSDIRNHIRASASELSGKQPSNHRSLLESYRGQDISDVLLIRAPVIVVPKPSRSPVQPSRTDPFKSLATTSKPATPKPIAFKPITTAPYTTIAAETSTPAVTISARSTRNMSSSVTKPPASFALSRNEEAESRAFPRKRSLAKEPIIKPVPEDLVVRESTGVSQPYETECKEIVALLTEGSADSATPPVTTLNGKRATRPIKKTAQDITAQTISPNSKRTALWSSLFQGRDLGSRTGTISDPSIGLAKLVEPINHQPAQLTERFLDTSSNRTQSPHQSQELTPSPPTIPSTRSIFRGRLGVSRKRRQSSDFQPGRSTTPLQPVLDEPQETLLRQKDVIQPTKADNTFQESNDEPPGTPSKRRRTDSVLGRRTSYVYGAELTTKDDPNHQPMNPVSKTPDRSALLKTLRSPKLTLDDLRAPTPKPVKTKSSESMAMPLMLLHTPQQKLLYQMEAGLIPKVTNPFTSLTPSSVMDPKSKSTFLSPTSSPFKRPAFSPSIFARFKSNPGPEQPVDTSPADQPAQTPTRPSLWDPTSPFAPTSTPVKFAGTPPAAPVLTKSMTQRMTKSMDRKPLTTTSILKHLLNGNSVVLDRMCDKADNSPADKNVAPLPTAVTTAPPATSPFVATPSATTPSAPARTAKKQPTVQAQGQEHKDIISTRLLTSENKNFKINKATIPSISDESAAVTSLKVKQNPWGRPPSWTPNQPLMIDESMGAKPQFGQGRWLAAKSAGIDIPLSGSLAKTSMGSLKVSVFGRPKHGSALPLSPVSASNASLLSFSSRSFLSNSSLPSSVSGHATTQENVIREDEVLDEEEEDYDDPDNDTRGFSSPAVSPIRGSDLDMYESFAESSMMMSTRRTENERLRFHISNRSARRQCSVSVHADEPNEVESIVAELPLDQEQEAERRLFLDEPMPEYEDGDRGGGEGLANPEEDETVMNYALQPIFGGSRGSKTEGGSRRSLSNSSIPRFFSSRGSVESADLLSSDARLSHVSPDGHVSERVGRSDKEEGGGGGRRDGMEEGEEEGMMVGGLFDEKMPAGLDPNEVLWENTELFS</sequence>
<dbReference type="InterPro" id="IPR026797">
    <property type="entry name" value="HAUS_6"/>
</dbReference>
<feature type="compositionally biased region" description="Polar residues" evidence="2">
    <location>
        <begin position="876"/>
        <end position="887"/>
    </location>
</feature>
<dbReference type="EMBL" id="JAAAIN010001374">
    <property type="protein sequence ID" value="KAG0303723.1"/>
    <property type="molecule type" value="Genomic_DNA"/>
</dbReference>
<evidence type="ECO:0000313" key="5">
    <source>
        <dbReference type="Proteomes" id="UP000823405"/>
    </source>
</evidence>
<dbReference type="GO" id="GO:0051225">
    <property type="term" value="P:spindle assembly"/>
    <property type="evidence" value="ECO:0007669"/>
    <property type="project" value="InterPro"/>
</dbReference>
<feature type="compositionally biased region" description="Low complexity" evidence="2">
    <location>
        <begin position="1182"/>
        <end position="1202"/>
    </location>
</feature>